<dbReference type="Proteomes" id="UP000293398">
    <property type="component" value="Unassembled WGS sequence"/>
</dbReference>
<protein>
    <recommendedName>
        <fullName evidence="3">Lipoprotein</fullName>
    </recommendedName>
</protein>
<reference evidence="1 2" key="1">
    <citation type="submission" date="2019-02" db="EMBL/GenBank/DDBJ databases">
        <title>Genomic Encyclopedia of Type Strains, Phase IV (KMG-IV): sequencing the most valuable type-strain genomes for metagenomic binning, comparative biology and taxonomic classification.</title>
        <authorList>
            <person name="Goeker M."/>
        </authorList>
    </citation>
    <scope>NUCLEOTIDE SEQUENCE [LARGE SCALE GENOMIC DNA]</scope>
    <source>
        <strain evidence="1 2">DSM 23814</strain>
    </source>
</reference>
<gene>
    <name evidence="1" type="ORF">EV681_3552</name>
</gene>
<accession>A0A4Q7VBU0</accession>
<evidence type="ECO:0008006" key="3">
    <source>
        <dbReference type="Google" id="ProtNLM"/>
    </source>
</evidence>
<dbReference type="RefSeq" id="WP_128394886.1">
    <property type="nucleotide sequence ID" value="NZ_SHKO01000003.1"/>
</dbReference>
<evidence type="ECO:0000313" key="1">
    <source>
        <dbReference type="EMBL" id="RZT92793.1"/>
    </source>
</evidence>
<sequence length="203" mass="22714">MPNFRCFSQLPGFFPNTGQQHRRKSAFLPQPAAPRKMLRTVGLIGICATLGACASYRDVPPNSPKSVVLETMGSPNFTCPTADGGTRAIWTRQPSGQYAYGTRFNSAGIADRVESILTDENFRKLDKGVWTPQDVTCEFGPPARVTRVGLGEKNEVVWEYRYKQANAWNSLMYVYLGRDGQQVTHHHPGPDPAYDYEFEIMGF</sequence>
<organism evidence="1 2">
    <name type="scientific">Advenella incenata</name>
    <dbReference type="NCBI Taxonomy" id="267800"/>
    <lineage>
        <taxon>Bacteria</taxon>
        <taxon>Pseudomonadati</taxon>
        <taxon>Pseudomonadota</taxon>
        <taxon>Betaproteobacteria</taxon>
        <taxon>Burkholderiales</taxon>
        <taxon>Alcaligenaceae</taxon>
    </lineage>
</organism>
<dbReference type="EMBL" id="SHKO01000003">
    <property type="protein sequence ID" value="RZT92793.1"/>
    <property type="molecule type" value="Genomic_DNA"/>
</dbReference>
<proteinExistence type="predicted"/>
<comment type="caution">
    <text evidence="1">The sequence shown here is derived from an EMBL/GenBank/DDBJ whole genome shotgun (WGS) entry which is preliminary data.</text>
</comment>
<keyword evidence="2" id="KW-1185">Reference proteome</keyword>
<name>A0A4Q7VBU0_9BURK</name>
<dbReference type="AlphaFoldDB" id="A0A4Q7VBU0"/>
<dbReference type="OrthoDB" id="8962020at2"/>
<evidence type="ECO:0000313" key="2">
    <source>
        <dbReference type="Proteomes" id="UP000293398"/>
    </source>
</evidence>